<dbReference type="Pfam" id="PF01453">
    <property type="entry name" value="B_lectin"/>
    <property type="match status" value="1"/>
</dbReference>
<dbReference type="Gene3D" id="2.90.10.30">
    <property type="match status" value="1"/>
</dbReference>
<comment type="caution">
    <text evidence="5">The sequence shown here is derived from an EMBL/GenBank/DDBJ whole genome shotgun (WGS) entry which is preliminary data.</text>
</comment>
<reference evidence="5 6" key="1">
    <citation type="journal article" date="2018" name="Proc. Natl. Acad. Sci. U.S.A.">
        <title>Draft genome sequence of Camellia sinensis var. sinensis provides insights into the evolution of the tea genome and tea quality.</title>
        <authorList>
            <person name="Wei C."/>
            <person name="Yang H."/>
            <person name="Wang S."/>
            <person name="Zhao J."/>
            <person name="Liu C."/>
            <person name="Gao L."/>
            <person name="Xia E."/>
            <person name="Lu Y."/>
            <person name="Tai Y."/>
            <person name="She G."/>
            <person name="Sun J."/>
            <person name="Cao H."/>
            <person name="Tong W."/>
            <person name="Gao Q."/>
            <person name="Li Y."/>
            <person name="Deng W."/>
            <person name="Jiang X."/>
            <person name="Wang W."/>
            <person name="Chen Q."/>
            <person name="Zhang S."/>
            <person name="Li H."/>
            <person name="Wu J."/>
            <person name="Wang P."/>
            <person name="Li P."/>
            <person name="Shi C."/>
            <person name="Zheng F."/>
            <person name="Jian J."/>
            <person name="Huang B."/>
            <person name="Shan D."/>
            <person name="Shi M."/>
            <person name="Fang C."/>
            <person name="Yue Y."/>
            <person name="Li F."/>
            <person name="Li D."/>
            <person name="Wei S."/>
            <person name="Han B."/>
            <person name="Jiang C."/>
            <person name="Yin Y."/>
            <person name="Xia T."/>
            <person name="Zhang Z."/>
            <person name="Bennetzen J.L."/>
            <person name="Zhao S."/>
            <person name="Wan X."/>
        </authorList>
    </citation>
    <scope>NUCLEOTIDE SEQUENCE [LARGE SCALE GENOMIC DNA]</scope>
    <source>
        <strain evidence="6">cv. Shuchazao</strain>
        <tissue evidence="5">Leaf</tissue>
    </source>
</reference>
<keyword evidence="1" id="KW-0732">Signal</keyword>
<evidence type="ECO:0000256" key="3">
    <source>
        <dbReference type="SAM" id="MobiDB-lite"/>
    </source>
</evidence>
<dbReference type="InterPro" id="IPR036426">
    <property type="entry name" value="Bulb-type_lectin_dom_sf"/>
</dbReference>
<dbReference type="InterPro" id="IPR001480">
    <property type="entry name" value="Bulb-type_lectin_dom"/>
</dbReference>
<evidence type="ECO:0000256" key="1">
    <source>
        <dbReference type="ARBA" id="ARBA00022729"/>
    </source>
</evidence>
<evidence type="ECO:0000313" key="6">
    <source>
        <dbReference type="Proteomes" id="UP000306102"/>
    </source>
</evidence>
<dbReference type="AlphaFoldDB" id="A0A4S4ED94"/>
<keyword evidence="6" id="KW-1185">Reference proteome</keyword>
<proteinExistence type="predicted"/>
<organism evidence="5 6">
    <name type="scientific">Camellia sinensis var. sinensis</name>
    <name type="common">China tea</name>
    <dbReference type="NCBI Taxonomy" id="542762"/>
    <lineage>
        <taxon>Eukaryota</taxon>
        <taxon>Viridiplantae</taxon>
        <taxon>Streptophyta</taxon>
        <taxon>Embryophyta</taxon>
        <taxon>Tracheophyta</taxon>
        <taxon>Spermatophyta</taxon>
        <taxon>Magnoliopsida</taxon>
        <taxon>eudicotyledons</taxon>
        <taxon>Gunneridae</taxon>
        <taxon>Pentapetalae</taxon>
        <taxon>asterids</taxon>
        <taxon>Ericales</taxon>
        <taxon>Theaceae</taxon>
        <taxon>Camellia</taxon>
    </lineage>
</organism>
<dbReference type="SMART" id="SM00108">
    <property type="entry name" value="B_lectin"/>
    <property type="match status" value="1"/>
</dbReference>
<evidence type="ECO:0000313" key="5">
    <source>
        <dbReference type="EMBL" id="THG14293.1"/>
    </source>
</evidence>
<keyword evidence="2" id="KW-0325">Glycoprotein</keyword>
<sequence>MILSSFILPVLASEARVRAGESIRINQTSTSAGGNFALGFFNPGNSTNRYLGIWYKTISEQTVIWVAHRDNLAKNSHGVFGLGDDGNLVLFDGRRRIVWSSNATTANLAMNSTIAVLLDTGNCAWQSFDHPTDTFIPGMRLRTDRKIGWQSLLYSWKDNADPRPGMFSEGIGPEGRPGIFIWKQHDTYWRSSVYDYSLSYVGYKSPEFASYFTFIAEAMMKMVCINFAIVWRVLSPKIRKNGSLEIGQDAVPGEWHGHGFVNFSLMMENVPQSPSQVCISHVDDRNCGLVTGKSPIPISTITHGLSEGDLLHLIEITKERSGMADQSPVSTSALTSRLQALKDTIESGNPLVPNSGAEGPSGGDEISSPIVRSLELGLDVVAEPRFAKDAALKWSDRVESDELRFEHVQDSLVRTRAKGLTTASEVRYVSVGDVMEASLQGMNLSSLAVQSSLSGENDIQVRRLNDMGHHPQ</sequence>
<feature type="region of interest" description="Disordered" evidence="3">
    <location>
        <begin position="345"/>
        <end position="368"/>
    </location>
</feature>
<protein>
    <recommendedName>
        <fullName evidence="4">Bulb-type lectin domain-containing protein</fullName>
    </recommendedName>
</protein>
<evidence type="ECO:0000256" key="2">
    <source>
        <dbReference type="ARBA" id="ARBA00023180"/>
    </source>
</evidence>
<feature type="domain" description="Bulb-type lectin" evidence="4">
    <location>
        <begin position="14"/>
        <end position="138"/>
    </location>
</feature>
<accession>A0A4S4ED94</accession>
<dbReference type="Proteomes" id="UP000306102">
    <property type="component" value="Unassembled WGS sequence"/>
</dbReference>
<name>A0A4S4ED94_CAMSN</name>
<dbReference type="EMBL" id="SDRB02005449">
    <property type="protein sequence ID" value="THG14293.1"/>
    <property type="molecule type" value="Genomic_DNA"/>
</dbReference>
<dbReference type="PROSITE" id="PS50927">
    <property type="entry name" value="BULB_LECTIN"/>
    <property type="match status" value="1"/>
</dbReference>
<evidence type="ECO:0000259" key="4">
    <source>
        <dbReference type="PROSITE" id="PS50927"/>
    </source>
</evidence>
<dbReference type="STRING" id="542762.A0A4S4ED94"/>
<gene>
    <name evidence="5" type="ORF">TEA_008871</name>
</gene>
<dbReference type="SUPFAM" id="SSF51110">
    <property type="entry name" value="alpha-D-mannose-specific plant lectins"/>
    <property type="match status" value="1"/>
</dbReference>
<dbReference type="PANTHER" id="PTHR32444">
    <property type="entry name" value="BULB-TYPE LECTIN DOMAIN-CONTAINING PROTEIN"/>
    <property type="match status" value="1"/>
</dbReference>
<dbReference type="PANTHER" id="PTHR32444:SF246">
    <property type="entry name" value="S-LOCUS-SPECIFIC GLYCOPROTEIN S13-LIKE"/>
    <property type="match status" value="1"/>
</dbReference>
<dbReference type="CDD" id="cd00028">
    <property type="entry name" value="B_lectin"/>
    <property type="match status" value="1"/>
</dbReference>